<keyword evidence="1 4" id="KW-0378">Hydrolase</keyword>
<evidence type="ECO:0000259" key="3">
    <source>
        <dbReference type="Pfam" id="PF20434"/>
    </source>
</evidence>
<dbReference type="Proteomes" id="UP001057520">
    <property type="component" value="Chromosome"/>
</dbReference>
<dbReference type="Pfam" id="PF20434">
    <property type="entry name" value="BD-FAE"/>
    <property type="match status" value="1"/>
</dbReference>
<gene>
    <name evidence="4" type="ORF">MZV50_18155</name>
</gene>
<dbReference type="PANTHER" id="PTHR48081:SF6">
    <property type="entry name" value="PEPTIDASE S9 PROLYL OLIGOPEPTIDASE CATALYTIC DOMAIN-CONTAINING PROTEIN"/>
    <property type="match status" value="1"/>
</dbReference>
<feature type="signal peptide" evidence="2">
    <location>
        <begin position="1"/>
        <end position="26"/>
    </location>
</feature>
<proteinExistence type="predicted"/>
<dbReference type="Gene3D" id="3.40.50.1820">
    <property type="entry name" value="alpha/beta hydrolase"/>
    <property type="match status" value="1"/>
</dbReference>
<dbReference type="InterPro" id="IPR049492">
    <property type="entry name" value="BD-FAE-like_dom"/>
</dbReference>
<evidence type="ECO:0000313" key="5">
    <source>
        <dbReference type="Proteomes" id="UP001057520"/>
    </source>
</evidence>
<feature type="domain" description="BD-FAE-like" evidence="3">
    <location>
        <begin position="95"/>
        <end position="282"/>
    </location>
</feature>
<evidence type="ECO:0000256" key="1">
    <source>
        <dbReference type="ARBA" id="ARBA00022801"/>
    </source>
</evidence>
<name>A0ABY4ZQJ2_9CAUL</name>
<sequence length="328" mass="34773">MLNRRGALAAFVTGVLGSLAGSKAGAATMEQSKTPPADPTEVIVLWPNGAPGGEGVTAEEAIVDRTAPGGPRDRAQVHTRKPTLVVFRPKTPNGAAVMLIPGGGYERVVLDKEGYETARRLNESGYTCFVLFYRMPGDGWAAGGDAPLQDAQRGVRLIRSKAKAMGFSPDRVAIMGFSAGGHLAANLTVRFDAPTYAPIDAADQLPAKPNLSALVYPVISTDQAIAHAGSRKQLLVKDASPERALELSPEKQVREGLSPVFLLHAVDDKTVPVENTIAMFTALKAKAVPTEMHVFEEGGHGFGLRFTSDKPVSAWPGLFVAFAKRHGL</sequence>
<accession>A0ABY4ZQJ2</accession>
<dbReference type="PANTHER" id="PTHR48081">
    <property type="entry name" value="AB HYDROLASE SUPERFAMILY PROTEIN C4A8.06C"/>
    <property type="match status" value="1"/>
</dbReference>
<dbReference type="SUPFAM" id="SSF53474">
    <property type="entry name" value="alpha/beta-Hydrolases"/>
    <property type="match status" value="1"/>
</dbReference>
<feature type="chain" id="PRO_5045621951" evidence="2">
    <location>
        <begin position="27"/>
        <end position="328"/>
    </location>
</feature>
<organism evidence="4 5">
    <name type="scientific">Caulobacter segnis</name>
    <dbReference type="NCBI Taxonomy" id="88688"/>
    <lineage>
        <taxon>Bacteria</taxon>
        <taxon>Pseudomonadati</taxon>
        <taxon>Pseudomonadota</taxon>
        <taxon>Alphaproteobacteria</taxon>
        <taxon>Caulobacterales</taxon>
        <taxon>Caulobacteraceae</taxon>
        <taxon>Caulobacter</taxon>
    </lineage>
</organism>
<dbReference type="InterPro" id="IPR029058">
    <property type="entry name" value="AB_hydrolase_fold"/>
</dbReference>
<protein>
    <submittedName>
        <fullName evidence="4">Alpha/beta hydrolase</fullName>
    </submittedName>
</protein>
<dbReference type="InterPro" id="IPR050300">
    <property type="entry name" value="GDXG_lipolytic_enzyme"/>
</dbReference>
<reference evidence="4 5" key="1">
    <citation type="submission" date="2022-04" db="EMBL/GenBank/DDBJ databases">
        <title>Genome sequence of soybean root-associated Caulobacter segnis RL271.</title>
        <authorList>
            <person name="Longley R."/>
            <person name="Bonito G."/>
            <person name="Trigodet F."/>
            <person name="Crosson S."/>
            <person name="Fiebig A."/>
        </authorList>
    </citation>
    <scope>NUCLEOTIDE SEQUENCE [LARGE SCALE GENOMIC DNA]</scope>
    <source>
        <strain evidence="4 5">RL271</strain>
    </source>
</reference>
<dbReference type="EMBL" id="CP096040">
    <property type="protein sequence ID" value="USQ94499.1"/>
    <property type="molecule type" value="Genomic_DNA"/>
</dbReference>
<dbReference type="GO" id="GO:0016787">
    <property type="term" value="F:hydrolase activity"/>
    <property type="evidence" value="ECO:0007669"/>
    <property type="project" value="UniProtKB-KW"/>
</dbReference>
<keyword evidence="5" id="KW-1185">Reference proteome</keyword>
<evidence type="ECO:0000256" key="2">
    <source>
        <dbReference type="SAM" id="SignalP"/>
    </source>
</evidence>
<evidence type="ECO:0000313" key="4">
    <source>
        <dbReference type="EMBL" id="USQ94499.1"/>
    </source>
</evidence>
<keyword evidence="2" id="KW-0732">Signal</keyword>